<name>A0A2G9V3A8_TELCI</name>
<dbReference type="AlphaFoldDB" id="A0A2G9V3A8"/>
<dbReference type="EMBL" id="KZ345070">
    <property type="protein sequence ID" value="PIO76210.1"/>
    <property type="molecule type" value="Genomic_DNA"/>
</dbReference>
<proteinExistence type="predicted"/>
<dbReference type="OrthoDB" id="5852182at2759"/>
<reference evidence="1 2" key="1">
    <citation type="submission" date="2015-09" db="EMBL/GenBank/DDBJ databases">
        <title>Draft genome of the parasitic nematode Teladorsagia circumcincta isolate WARC Sus (inbred).</title>
        <authorList>
            <person name="Mitreva M."/>
        </authorList>
    </citation>
    <scope>NUCLEOTIDE SEQUENCE [LARGE SCALE GENOMIC DNA]</scope>
    <source>
        <strain evidence="1 2">S</strain>
    </source>
</reference>
<dbReference type="SUPFAM" id="SSF69099">
    <property type="entry name" value="Ran-GTPase activating protein 1 (RanGAP1), C-terminal domain"/>
    <property type="match status" value="1"/>
</dbReference>
<accession>A0A2G9V3A8</accession>
<dbReference type="Proteomes" id="UP000230423">
    <property type="component" value="Unassembled WGS sequence"/>
</dbReference>
<dbReference type="InterPro" id="IPR036720">
    <property type="entry name" value="RanGAP1_C_sf"/>
</dbReference>
<evidence type="ECO:0000313" key="2">
    <source>
        <dbReference type="Proteomes" id="UP000230423"/>
    </source>
</evidence>
<organism evidence="1 2">
    <name type="scientific">Teladorsagia circumcincta</name>
    <name type="common">Brown stomach worm</name>
    <name type="synonym">Ostertagia circumcincta</name>
    <dbReference type="NCBI Taxonomy" id="45464"/>
    <lineage>
        <taxon>Eukaryota</taxon>
        <taxon>Metazoa</taxon>
        <taxon>Ecdysozoa</taxon>
        <taxon>Nematoda</taxon>
        <taxon>Chromadorea</taxon>
        <taxon>Rhabditida</taxon>
        <taxon>Rhabditina</taxon>
        <taxon>Rhabditomorpha</taxon>
        <taxon>Strongyloidea</taxon>
        <taxon>Trichostrongylidae</taxon>
        <taxon>Teladorsagia</taxon>
    </lineage>
</organism>
<dbReference type="GO" id="GO:0005096">
    <property type="term" value="F:GTPase activator activity"/>
    <property type="evidence" value="ECO:0007669"/>
    <property type="project" value="InterPro"/>
</dbReference>
<protein>
    <submittedName>
        <fullName evidence="1">Uncharacterized protein</fullName>
    </submittedName>
</protein>
<gene>
    <name evidence="1" type="ORF">TELCIR_01724</name>
</gene>
<dbReference type="GO" id="GO:0007165">
    <property type="term" value="P:signal transduction"/>
    <property type="evidence" value="ECO:0007669"/>
    <property type="project" value="InterPro"/>
</dbReference>
<evidence type="ECO:0000313" key="1">
    <source>
        <dbReference type="EMBL" id="PIO76210.1"/>
    </source>
</evidence>
<keyword evidence="2" id="KW-1185">Reference proteome</keyword>
<sequence length="140" mass="15488">MFSASNSTNDPEALLKRCRDFMEEAQDRFESATVEKAAKLILELADIVEKSGNSDSVTEMAVNVAEDVIKRVESVRRRPISTTSQLINHLVAQSGFVKCEEKWGVPVNKTALANLLNRLMARGHMSDKSALIQNYFGSAV</sequence>